<dbReference type="AlphaFoldDB" id="A0A1B8AD99"/>
<evidence type="ECO:0000256" key="1">
    <source>
        <dbReference type="SAM" id="Phobius"/>
    </source>
</evidence>
<accession>A0A1B8AD99</accession>
<gene>
    <name evidence="2" type="ORF">FPOA_10190</name>
</gene>
<dbReference type="Proteomes" id="UP000091967">
    <property type="component" value="Unassembled WGS sequence"/>
</dbReference>
<comment type="caution">
    <text evidence="2">The sequence shown here is derived from an EMBL/GenBank/DDBJ whole genome shotgun (WGS) entry which is preliminary data.</text>
</comment>
<name>A0A1B8AD99_FUSPO</name>
<sequence>MEIITFFIIISILVAFIANNPMQTPFGAIFTAGVVAFFAFIGGASFLNQLIIAIQERSEEQSEDAESPGPSLLRLAGHGPAEFDTYDKFYHAYGICCGERGHCHSCLTQYAEQFRKEHVEDGHEFDRQFKHALAE</sequence>
<keyword evidence="1" id="KW-0812">Transmembrane</keyword>
<dbReference type="OMA" id="AFIANDP"/>
<evidence type="ECO:0000313" key="3">
    <source>
        <dbReference type="Proteomes" id="UP000091967"/>
    </source>
</evidence>
<dbReference type="EMBL" id="LYXU01000004">
    <property type="protein sequence ID" value="OBS18463.1"/>
    <property type="molecule type" value="Genomic_DNA"/>
</dbReference>
<keyword evidence="1" id="KW-1133">Transmembrane helix</keyword>
<protein>
    <submittedName>
        <fullName evidence="2">Uncharacterized protein</fullName>
    </submittedName>
</protein>
<reference evidence="2 3" key="1">
    <citation type="submission" date="2016-06" db="EMBL/GenBank/DDBJ databases">
        <title>Living apart together: crosstalk between the core and supernumerary genomes in a fungal plant pathogen.</title>
        <authorList>
            <person name="Vanheule A."/>
            <person name="Audenaert K."/>
            <person name="Warris S."/>
            <person name="Van De Geest H."/>
            <person name="Schijlen E."/>
            <person name="Hofte M."/>
            <person name="De Saeger S."/>
            <person name="Haesaert G."/>
            <person name="Waalwijk C."/>
            <person name="Van Der Lee T."/>
        </authorList>
    </citation>
    <scope>NUCLEOTIDE SEQUENCE [LARGE SCALE GENOMIC DNA]</scope>
    <source>
        <strain evidence="2 3">2516</strain>
    </source>
</reference>
<keyword evidence="1" id="KW-0472">Membrane</keyword>
<evidence type="ECO:0000313" key="2">
    <source>
        <dbReference type="EMBL" id="OBS18463.1"/>
    </source>
</evidence>
<proteinExistence type="predicted"/>
<keyword evidence="3" id="KW-1185">Reference proteome</keyword>
<organism evidence="2 3">
    <name type="scientific">Fusarium poae</name>
    <dbReference type="NCBI Taxonomy" id="36050"/>
    <lineage>
        <taxon>Eukaryota</taxon>
        <taxon>Fungi</taxon>
        <taxon>Dikarya</taxon>
        <taxon>Ascomycota</taxon>
        <taxon>Pezizomycotina</taxon>
        <taxon>Sordariomycetes</taxon>
        <taxon>Hypocreomycetidae</taxon>
        <taxon>Hypocreales</taxon>
        <taxon>Nectriaceae</taxon>
        <taxon>Fusarium</taxon>
    </lineage>
</organism>
<feature type="transmembrane region" description="Helical" evidence="1">
    <location>
        <begin position="27"/>
        <end position="47"/>
    </location>
</feature>